<organism evidence="2 3">
    <name type="scientific">Prymnesium parvum</name>
    <name type="common">Toxic golden alga</name>
    <dbReference type="NCBI Taxonomy" id="97485"/>
    <lineage>
        <taxon>Eukaryota</taxon>
        <taxon>Haptista</taxon>
        <taxon>Haptophyta</taxon>
        <taxon>Prymnesiophyceae</taxon>
        <taxon>Prymnesiales</taxon>
        <taxon>Prymnesiaceae</taxon>
        <taxon>Prymnesium</taxon>
    </lineage>
</organism>
<feature type="region of interest" description="Disordered" evidence="1">
    <location>
        <begin position="1"/>
        <end position="26"/>
    </location>
</feature>
<reference evidence="2 3" key="1">
    <citation type="journal article" date="2024" name="Science">
        <title>Giant polyketide synthase enzymes in the biosynthesis of giant marine polyether toxins.</title>
        <authorList>
            <person name="Fallon T.R."/>
            <person name="Shende V.V."/>
            <person name="Wierzbicki I.H."/>
            <person name="Pendleton A.L."/>
            <person name="Watervoot N.F."/>
            <person name="Auber R.P."/>
            <person name="Gonzalez D.J."/>
            <person name="Wisecaver J.H."/>
            <person name="Moore B.S."/>
        </authorList>
    </citation>
    <scope>NUCLEOTIDE SEQUENCE [LARGE SCALE GENOMIC DNA]</scope>
    <source>
        <strain evidence="2 3">12B1</strain>
    </source>
</reference>
<proteinExistence type="predicted"/>
<comment type="caution">
    <text evidence="2">The sequence shown here is derived from an EMBL/GenBank/DDBJ whole genome shotgun (WGS) entry which is preliminary data.</text>
</comment>
<evidence type="ECO:0000313" key="2">
    <source>
        <dbReference type="EMBL" id="KAL1525963.1"/>
    </source>
</evidence>
<gene>
    <name evidence="2" type="ORF">AB1Y20_020789</name>
</gene>
<feature type="region of interest" description="Disordered" evidence="1">
    <location>
        <begin position="69"/>
        <end position="105"/>
    </location>
</feature>
<sequence length="105" mass="11128">MWSVPRNVGRQTMSVPRVRSDTPFASKDSFEGASSYYHVPRAAVHGALAQQSQGRRIPTGRLSLPACVCSRSHSEGAHTGRGGGRRPPPAAASCHPGSLARDAHN</sequence>
<evidence type="ECO:0000313" key="3">
    <source>
        <dbReference type="Proteomes" id="UP001515480"/>
    </source>
</evidence>
<dbReference type="EMBL" id="JBGBPQ010000004">
    <property type="protein sequence ID" value="KAL1525963.1"/>
    <property type="molecule type" value="Genomic_DNA"/>
</dbReference>
<name>A0AB34JUZ5_PRYPA</name>
<dbReference type="Proteomes" id="UP001515480">
    <property type="component" value="Unassembled WGS sequence"/>
</dbReference>
<evidence type="ECO:0000256" key="1">
    <source>
        <dbReference type="SAM" id="MobiDB-lite"/>
    </source>
</evidence>
<dbReference type="AlphaFoldDB" id="A0AB34JUZ5"/>
<keyword evidence="3" id="KW-1185">Reference proteome</keyword>
<accession>A0AB34JUZ5</accession>
<protein>
    <submittedName>
        <fullName evidence="2">Uncharacterized protein</fullName>
    </submittedName>
</protein>